<evidence type="ECO:0000256" key="1">
    <source>
        <dbReference type="ARBA" id="ARBA00022801"/>
    </source>
</evidence>
<evidence type="ECO:0000256" key="3">
    <source>
        <dbReference type="SAM" id="SignalP"/>
    </source>
</evidence>
<dbReference type="InterPro" id="IPR017850">
    <property type="entry name" value="Alkaline_phosphatase_core_sf"/>
</dbReference>
<keyword evidence="1" id="KW-0378">Hydrolase</keyword>
<dbReference type="PANTHER" id="PTHR31956">
    <property type="entry name" value="NON-SPECIFIC PHOSPHOLIPASE C4-RELATED"/>
    <property type="match status" value="1"/>
</dbReference>
<feature type="region of interest" description="Disordered" evidence="2">
    <location>
        <begin position="628"/>
        <end position="649"/>
    </location>
</feature>
<accession>A0A8J4M6C2</accession>
<proteinExistence type="predicted"/>
<comment type="caution">
    <text evidence="4">The sequence shown here is derived from an EMBL/GenBank/DDBJ whole genome shotgun (WGS) entry which is preliminary data.</text>
</comment>
<sequence>MPVRDAIFSLSLAFAALVSGHAGSAAAEPGALLAPQPDPAPAIRPYLTSAASATVAIEALRARIKYVFILYQENRSFDAYFGGFPGARGLYSAPAAMTPGFFQPIIKPDGGMTTIHPFRLGPADFAADLDDMDHSHPILVEKMHISEGSAAMDRFALAEEMKYVKPGEKPSRQAFQHGALPMAHIDCDTIPLLWNYASRFVLFDAFFQHTIAPSAPNAIALIAGQSGETQWLKHPDQATLAASSAGGSYASRGEPMVADPPPFWGSGADQTSGTPGNPRYKTASQINQTYASLPLTFAGKNLPALVKSDRDPGGDLADISGDIPAIAASGRAPLAWGWYQEGYDHEPSDPADAPAEGSHLSYVWHHNAAQYFGYVANNPEMAAHLRGLGDFFADLEAKRLPQAGGVFYIRGGFRNIAGLLPADPDPAVRKKFQGDDDHPGYSDSEISEALLGREVNAIAESPYWAESAIIITFDEGGGAYDHVPPRLLETGPDGKALARGPRIPLIVISPYARAHVVSHEEGDHNEVIKFLDHLYRLPPLATLPEEAAARAAGRARLGQDWLGPKDAVVPNEGDLLSAFDPGRLAGTTPPLPPEYALTPPEILAKLPLYGGHGCQAIGVVPVDLARGIDNSPPVGFNPRPATNPTGEER</sequence>
<evidence type="ECO:0000313" key="4">
    <source>
        <dbReference type="EMBL" id="HGC43642.1"/>
    </source>
</evidence>
<feature type="chain" id="PRO_5035239328" evidence="3">
    <location>
        <begin position="28"/>
        <end position="649"/>
    </location>
</feature>
<feature type="region of interest" description="Disordered" evidence="2">
    <location>
        <begin position="243"/>
        <end position="279"/>
    </location>
</feature>
<dbReference type="AlphaFoldDB" id="A0A8J4M6C2"/>
<dbReference type="InterPro" id="IPR007312">
    <property type="entry name" value="Phosphoesterase"/>
</dbReference>
<gene>
    <name evidence="4" type="ORF">ENY07_10550</name>
</gene>
<organism evidence="4">
    <name type="scientific">Acidicaldus sp</name>
    <dbReference type="NCBI Taxonomy" id="1872105"/>
    <lineage>
        <taxon>Bacteria</taxon>
        <taxon>Pseudomonadati</taxon>
        <taxon>Pseudomonadota</taxon>
        <taxon>Alphaproteobacteria</taxon>
        <taxon>Acetobacterales</taxon>
        <taxon>Acetobacteraceae</taxon>
        <taxon>Acidicaldus</taxon>
    </lineage>
</organism>
<name>A0A8J4M6C2_9PROT</name>
<protein>
    <submittedName>
        <fullName evidence="4">Phosphoesterase</fullName>
    </submittedName>
</protein>
<dbReference type="Pfam" id="PF04185">
    <property type="entry name" value="Phosphoesterase"/>
    <property type="match status" value="1"/>
</dbReference>
<dbReference type="PANTHER" id="PTHR31956:SF1">
    <property type="entry name" value="NON-SPECIFIC PHOSPHOLIPASE C1"/>
    <property type="match status" value="1"/>
</dbReference>
<reference evidence="4" key="1">
    <citation type="journal article" date="2020" name="mSystems">
        <title>Genome- and Community-Level Interaction Insights into Carbon Utilization and Element Cycling Functions of Hydrothermarchaeota in Hydrothermal Sediment.</title>
        <authorList>
            <person name="Zhou Z."/>
            <person name="Liu Y."/>
            <person name="Xu W."/>
            <person name="Pan J."/>
            <person name="Luo Z.H."/>
            <person name="Li M."/>
        </authorList>
    </citation>
    <scope>NUCLEOTIDE SEQUENCE</scope>
    <source>
        <strain evidence="4">SpSt-997</strain>
    </source>
</reference>
<keyword evidence="3" id="KW-0732">Signal</keyword>
<evidence type="ECO:0000256" key="2">
    <source>
        <dbReference type="SAM" id="MobiDB-lite"/>
    </source>
</evidence>
<dbReference type="Gene3D" id="3.40.720.10">
    <property type="entry name" value="Alkaline Phosphatase, subunit A"/>
    <property type="match status" value="2"/>
</dbReference>
<dbReference type="GO" id="GO:0042578">
    <property type="term" value="F:phosphoric ester hydrolase activity"/>
    <property type="evidence" value="ECO:0007669"/>
    <property type="project" value="UniProtKB-ARBA"/>
</dbReference>
<dbReference type="EMBL" id="DTQM01000203">
    <property type="protein sequence ID" value="HGC43642.1"/>
    <property type="molecule type" value="Genomic_DNA"/>
</dbReference>
<feature type="compositionally biased region" description="Polar residues" evidence="2">
    <location>
        <begin position="640"/>
        <end position="649"/>
    </location>
</feature>
<feature type="signal peptide" evidence="3">
    <location>
        <begin position="1"/>
        <end position="27"/>
    </location>
</feature>